<dbReference type="PANTHER" id="PTHR11124">
    <property type="entry name" value="VACUOLAR SORTING PROTEIN VPS29"/>
    <property type="match status" value="1"/>
</dbReference>
<dbReference type="Gene3D" id="3.60.21.10">
    <property type="match status" value="1"/>
</dbReference>
<organism evidence="4 5">
    <name type="scientific">Thalassobacillus devorans</name>
    <dbReference type="NCBI Taxonomy" id="279813"/>
    <lineage>
        <taxon>Bacteria</taxon>
        <taxon>Bacillati</taxon>
        <taxon>Bacillota</taxon>
        <taxon>Bacilli</taxon>
        <taxon>Bacillales</taxon>
        <taxon>Bacillaceae</taxon>
        <taxon>Thalassobacillus</taxon>
    </lineage>
</organism>
<proteinExistence type="inferred from homology"/>
<evidence type="ECO:0000259" key="3">
    <source>
        <dbReference type="Pfam" id="PF12850"/>
    </source>
</evidence>
<evidence type="ECO:0000313" key="5">
    <source>
        <dbReference type="Proteomes" id="UP000619534"/>
    </source>
</evidence>
<comment type="caution">
    <text evidence="4">The sequence shown here is derived from an EMBL/GenBank/DDBJ whole genome shotgun (WGS) entry which is preliminary data.</text>
</comment>
<sequence>MKVVVTGDTHMPKKGKQLPERLVTELSSADLIIHTGDWQSLDVYDALREYGEVKGVYGNVDGEDIKSYFSHKETLQLNGFKVGLVHGDGEGKTTEKRALEAFQREDLDMLIFGHSHIPMLRYFKKLLLFNPGSPTDKRRLPYYSFGILTIDEGIRAEHVFFN</sequence>
<dbReference type="Pfam" id="PF12850">
    <property type="entry name" value="Metallophos_2"/>
    <property type="match status" value="1"/>
</dbReference>
<feature type="domain" description="Calcineurin-like phosphoesterase" evidence="3">
    <location>
        <begin position="1"/>
        <end position="152"/>
    </location>
</feature>
<evidence type="ECO:0000256" key="2">
    <source>
        <dbReference type="RuleBase" id="RU362039"/>
    </source>
</evidence>
<dbReference type="EMBL" id="BMCJ01000008">
    <property type="protein sequence ID" value="GGD02392.1"/>
    <property type="molecule type" value="Genomic_DNA"/>
</dbReference>
<evidence type="ECO:0000313" key="4">
    <source>
        <dbReference type="EMBL" id="GGD02392.1"/>
    </source>
</evidence>
<protein>
    <recommendedName>
        <fullName evidence="2">Phosphoesterase</fullName>
        <ecNumber evidence="2">3.1.4.-</ecNumber>
    </recommendedName>
</protein>
<dbReference type="InterPro" id="IPR000979">
    <property type="entry name" value="Phosphodiesterase_MJ0936/Vps29"/>
</dbReference>
<dbReference type="SUPFAM" id="SSF56300">
    <property type="entry name" value="Metallo-dependent phosphatases"/>
    <property type="match status" value="1"/>
</dbReference>
<dbReference type="EC" id="3.1.4.-" evidence="2"/>
<keyword evidence="5" id="KW-1185">Reference proteome</keyword>
<reference evidence="5" key="1">
    <citation type="journal article" date="2019" name="Int. J. Syst. Evol. Microbiol.">
        <title>The Global Catalogue of Microorganisms (GCM) 10K type strain sequencing project: providing services to taxonomists for standard genome sequencing and annotation.</title>
        <authorList>
            <consortium name="The Broad Institute Genomics Platform"/>
            <consortium name="The Broad Institute Genome Sequencing Center for Infectious Disease"/>
            <person name="Wu L."/>
            <person name="Ma J."/>
        </authorList>
    </citation>
    <scope>NUCLEOTIDE SEQUENCE [LARGE SCALE GENOMIC DNA]</scope>
    <source>
        <strain evidence="5">CCM 7282</strain>
    </source>
</reference>
<dbReference type="InterPro" id="IPR029052">
    <property type="entry name" value="Metallo-depent_PP-like"/>
</dbReference>
<keyword evidence="2" id="KW-0479">Metal-binding</keyword>
<evidence type="ECO:0000256" key="1">
    <source>
        <dbReference type="ARBA" id="ARBA00008950"/>
    </source>
</evidence>
<name>A0ABQ1PSH5_9BACI</name>
<comment type="cofactor">
    <cofactor evidence="2">
        <name>a divalent metal cation</name>
        <dbReference type="ChEBI" id="CHEBI:60240"/>
    </cofactor>
</comment>
<dbReference type="Proteomes" id="UP000619534">
    <property type="component" value="Unassembled WGS sequence"/>
</dbReference>
<comment type="similarity">
    <text evidence="1 2">Belongs to the metallophosphoesterase superfamily. YfcE family.</text>
</comment>
<dbReference type="InterPro" id="IPR024654">
    <property type="entry name" value="Calcineurin-like_PHP_lpxH"/>
</dbReference>
<dbReference type="NCBIfam" id="TIGR00040">
    <property type="entry name" value="yfcE"/>
    <property type="match status" value="1"/>
</dbReference>
<gene>
    <name evidence="4" type="ORF">GCM10007216_36400</name>
</gene>
<accession>A0ABQ1PSH5</accession>